<accession>A0AAE0DL75</accession>
<reference evidence="6" key="1">
    <citation type="submission" date="2022-11" db="EMBL/GenBank/DDBJ databases">
        <title>Chromosomal genome sequence assembly and mating type (MAT) locus characterization of the leprose asexual lichenized fungus Lepraria neglecta (Nyl.) Erichsen.</title>
        <authorList>
            <person name="Allen J.L."/>
            <person name="Pfeffer B."/>
        </authorList>
    </citation>
    <scope>NUCLEOTIDE SEQUENCE</scope>
    <source>
        <strain evidence="6">Allen 5258</strain>
    </source>
</reference>
<evidence type="ECO:0000313" key="6">
    <source>
        <dbReference type="EMBL" id="KAK3173425.1"/>
    </source>
</evidence>
<evidence type="ECO:0000259" key="5">
    <source>
        <dbReference type="PROSITE" id="PS50837"/>
    </source>
</evidence>
<dbReference type="InterPro" id="IPR027417">
    <property type="entry name" value="P-loop_NTPase"/>
</dbReference>
<dbReference type="Pfam" id="PF17111">
    <property type="entry name" value="PigL_N"/>
    <property type="match status" value="1"/>
</dbReference>
<dbReference type="AlphaFoldDB" id="A0AAE0DL75"/>
<evidence type="ECO:0000256" key="2">
    <source>
        <dbReference type="ARBA" id="ARBA00023043"/>
    </source>
</evidence>
<name>A0AAE0DL75_9LECA</name>
<feature type="repeat" description="ANK" evidence="3">
    <location>
        <begin position="861"/>
        <end position="893"/>
    </location>
</feature>
<feature type="domain" description="NACHT" evidence="5">
    <location>
        <begin position="220"/>
        <end position="364"/>
    </location>
</feature>
<feature type="repeat" description="ANK" evidence="3">
    <location>
        <begin position="1092"/>
        <end position="1118"/>
    </location>
</feature>
<keyword evidence="7" id="KW-1185">Reference proteome</keyword>
<dbReference type="Gene3D" id="1.25.40.20">
    <property type="entry name" value="Ankyrin repeat-containing domain"/>
    <property type="match status" value="3"/>
</dbReference>
<keyword evidence="2 3" id="KW-0040">ANK repeat</keyword>
<protein>
    <recommendedName>
        <fullName evidence="5">NACHT domain-containing protein</fullName>
    </recommendedName>
</protein>
<dbReference type="PANTHER" id="PTHR24198:SF165">
    <property type="entry name" value="ANKYRIN REPEAT-CONTAINING PROTEIN-RELATED"/>
    <property type="match status" value="1"/>
</dbReference>
<comment type="caution">
    <text evidence="6">The sequence shown here is derived from an EMBL/GenBank/DDBJ whole genome shotgun (WGS) entry which is preliminary data.</text>
</comment>
<dbReference type="PROSITE" id="PS50297">
    <property type="entry name" value="ANK_REP_REGION"/>
    <property type="match status" value="9"/>
</dbReference>
<dbReference type="PROSITE" id="PS50837">
    <property type="entry name" value="NACHT"/>
    <property type="match status" value="1"/>
</dbReference>
<dbReference type="InterPro" id="IPR054471">
    <property type="entry name" value="GPIID_WHD"/>
</dbReference>
<sequence length="1203" mass="132545">MTDPFSVAAGVAGLVSLGIEVTQSLVDFYNAYKKRDSDLVGMIERLESLLDIFQCLEKTLLDRNFQADEQGLIKRIETLIKNCDELIQELRDECQKFSKASSNGIKAAVRVAGHRAIYPFRQSTLQKLDEDIGEIRANLSSALDVLQLKDTKRIQDDITETKVLWDLVRTSQISSILRDWLNAPDATIDHNTACAKKHPGTGTWLVDSPQFSRWLTEGNSTLWLNGFAGSGKSVLCSTAINFTLRRRRSDPNVGIAFFYFTFNDKWKQDVSAMLRALLLQLSSQLQDGHTDLTRLHDSYKAGTPPSPVLIEYLRRLIQRFHQVYIMMDALDESPRNTAREDVLDAIETMRKWSLQGLHLFVTSRDEPDICDSLDLSATQQVIMQNAGINKDIADFISGRFDTDRKLRELLPYHDNIQEALSKRAKGVFRWVECQFKSLRSCPRSEDHLEGLLNSLPQSLDETYERMLCNIDHYLIEDARRILTLLCFAPRPLTVREVIDGVAVKLNNSPGLNRKRRLQDSNDIREICIGFIDIGLGADYTTETYHEEELTPTVRIAHFSVQEYLESERILHQKAAIFSLTSVTAHAEIAQICLIYLLEHDLSSSNLDQGLLKEFPLAQFAARYWYHHYQNAVNCAPGMDDFILKLFQRQDSFVTWVKLHDMDRPWTTSIDFSRVLDNIAAPVYYASLLGLDQALHQLINSEQLESTPIPALSPASTSKVSKKVNTQGGHFGNALQAALQGGHYRIVQTLLDEGADINAQGGFYGNALQAASYGGYDKVVQILLDKGADINAQGGFYGNALQAASYGGYDKVVQILLDKGADINTQGGEYSNALQAASDGGHDKVVQTLLDKGADINAQGREYGNALQAASYGGHDKVVQTLLDKGADINAQGGFYSNALQAASDGGHDKVVQTLLDKGADINAQGGFFGTALQAASYGGHDKVVQTLLDKGADINAQGGGYGNALQAASDGGHDKVVQTLLDKGADINAQGGFFGNALQAASYRGHDKVVRLLLNHDTVVDRKDIQGRTPFHLACAGGWMKTVEMLSSFGSDSTVIDTQGRNCLHHAASKGSIETVKWLLKEGFDPNDADRDGWTSLHWAAKNGSVGTIEVLKAAGASSTIEVIEGWTPDSVAIFHHNKPSSISHENAKSELAAKRNISSSAAAVESMGDECKVSPGIWQNGYYCNGCLLVSFNLNKLLNFFI</sequence>
<dbReference type="Proteomes" id="UP001276659">
    <property type="component" value="Unassembled WGS sequence"/>
</dbReference>
<feature type="repeat" description="ANK" evidence="3">
    <location>
        <begin position="894"/>
        <end position="926"/>
    </location>
</feature>
<dbReference type="InterPro" id="IPR031348">
    <property type="entry name" value="PigL_N"/>
</dbReference>
<dbReference type="InterPro" id="IPR002110">
    <property type="entry name" value="Ankyrin_rpt"/>
</dbReference>
<feature type="coiled-coil region" evidence="4">
    <location>
        <begin position="69"/>
        <end position="100"/>
    </location>
</feature>
<dbReference type="EMBL" id="JASNWA010000007">
    <property type="protein sequence ID" value="KAK3173425.1"/>
    <property type="molecule type" value="Genomic_DNA"/>
</dbReference>
<dbReference type="InterPro" id="IPR056884">
    <property type="entry name" value="NPHP3-like_N"/>
</dbReference>
<feature type="repeat" description="ANK" evidence="3">
    <location>
        <begin position="930"/>
        <end position="959"/>
    </location>
</feature>
<proteinExistence type="predicted"/>
<dbReference type="Pfam" id="PF24883">
    <property type="entry name" value="NPHP3_N"/>
    <property type="match status" value="1"/>
</dbReference>
<evidence type="ECO:0000256" key="3">
    <source>
        <dbReference type="PROSITE-ProRule" id="PRU00023"/>
    </source>
</evidence>
<keyword evidence="4" id="KW-0175">Coiled coil</keyword>
<feature type="repeat" description="ANK" evidence="3">
    <location>
        <begin position="765"/>
        <end position="794"/>
    </location>
</feature>
<evidence type="ECO:0000256" key="1">
    <source>
        <dbReference type="ARBA" id="ARBA00022737"/>
    </source>
</evidence>
<dbReference type="SUPFAM" id="SSF52540">
    <property type="entry name" value="P-loop containing nucleoside triphosphate hydrolases"/>
    <property type="match status" value="1"/>
</dbReference>
<dbReference type="InterPro" id="IPR036770">
    <property type="entry name" value="Ankyrin_rpt-contain_sf"/>
</dbReference>
<dbReference type="InterPro" id="IPR007111">
    <property type="entry name" value="NACHT_NTPase"/>
</dbReference>
<dbReference type="SMART" id="SM00248">
    <property type="entry name" value="ANK"/>
    <property type="match status" value="12"/>
</dbReference>
<dbReference type="PROSITE" id="PS50088">
    <property type="entry name" value="ANK_REPEAT"/>
    <property type="match status" value="11"/>
</dbReference>
<feature type="repeat" description="ANK" evidence="3">
    <location>
        <begin position="729"/>
        <end position="761"/>
    </location>
</feature>
<feature type="repeat" description="ANK" evidence="3">
    <location>
        <begin position="798"/>
        <end position="827"/>
    </location>
</feature>
<feature type="repeat" description="ANK" evidence="3">
    <location>
        <begin position="828"/>
        <end position="860"/>
    </location>
</feature>
<dbReference type="Pfam" id="PF12796">
    <property type="entry name" value="Ank_2"/>
    <property type="match status" value="4"/>
</dbReference>
<feature type="repeat" description="ANK" evidence="3">
    <location>
        <begin position="1026"/>
        <end position="1058"/>
    </location>
</feature>
<dbReference type="Gene3D" id="3.40.50.300">
    <property type="entry name" value="P-loop containing nucleotide triphosphate hydrolases"/>
    <property type="match status" value="1"/>
</dbReference>
<dbReference type="PANTHER" id="PTHR24198">
    <property type="entry name" value="ANKYRIN REPEAT AND PROTEIN KINASE DOMAIN-CONTAINING PROTEIN"/>
    <property type="match status" value="1"/>
</dbReference>
<feature type="repeat" description="ANK" evidence="3">
    <location>
        <begin position="963"/>
        <end position="992"/>
    </location>
</feature>
<dbReference type="SUPFAM" id="SSF48403">
    <property type="entry name" value="Ankyrin repeat"/>
    <property type="match status" value="1"/>
</dbReference>
<dbReference type="Pfam" id="PF22939">
    <property type="entry name" value="WHD_GPIID"/>
    <property type="match status" value="1"/>
</dbReference>
<organism evidence="6 7">
    <name type="scientific">Lepraria neglecta</name>
    <dbReference type="NCBI Taxonomy" id="209136"/>
    <lineage>
        <taxon>Eukaryota</taxon>
        <taxon>Fungi</taxon>
        <taxon>Dikarya</taxon>
        <taxon>Ascomycota</taxon>
        <taxon>Pezizomycotina</taxon>
        <taxon>Lecanoromycetes</taxon>
        <taxon>OSLEUM clade</taxon>
        <taxon>Lecanoromycetidae</taxon>
        <taxon>Lecanorales</taxon>
        <taxon>Lecanorineae</taxon>
        <taxon>Stereocaulaceae</taxon>
        <taxon>Lepraria</taxon>
    </lineage>
</organism>
<keyword evidence="1" id="KW-0677">Repeat</keyword>
<gene>
    <name evidence="6" type="ORF">OEA41_006754</name>
</gene>
<feature type="repeat" description="ANK" evidence="3">
    <location>
        <begin position="1059"/>
        <end position="1091"/>
    </location>
</feature>
<evidence type="ECO:0000313" key="7">
    <source>
        <dbReference type="Proteomes" id="UP001276659"/>
    </source>
</evidence>
<evidence type="ECO:0000256" key="4">
    <source>
        <dbReference type="SAM" id="Coils"/>
    </source>
</evidence>